<dbReference type="InterPro" id="IPR023365">
    <property type="entry name" value="Sortase_dom-sf"/>
</dbReference>
<dbReference type="Gene3D" id="2.40.260.10">
    <property type="entry name" value="Sortase"/>
    <property type="match status" value="1"/>
</dbReference>
<evidence type="ECO:0000256" key="2">
    <source>
        <dbReference type="SAM" id="Phobius"/>
    </source>
</evidence>
<accession>A0A1F5ZN11</accession>
<dbReference type="EMBL" id="MFJJ01000034">
    <property type="protein sequence ID" value="OGG13743.1"/>
    <property type="molecule type" value="Genomic_DNA"/>
</dbReference>
<keyword evidence="2" id="KW-0472">Membrane</keyword>
<dbReference type="SUPFAM" id="SSF63817">
    <property type="entry name" value="Sortase"/>
    <property type="match status" value="1"/>
</dbReference>
<comment type="caution">
    <text evidence="3">The sequence shown here is derived from an EMBL/GenBank/DDBJ whole genome shotgun (WGS) entry which is preliminary data.</text>
</comment>
<dbReference type="Pfam" id="PF04203">
    <property type="entry name" value="Sortase"/>
    <property type="match status" value="1"/>
</dbReference>
<dbReference type="InterPro" id="IPR005754">
    <property type="entry name" value="Sortase"/>
</dbReference>
<organism evidence="3 4">
    <name type="scientific">Candidatus Gottesmanbacteria bacterium RIFCSPHIGHO2_01_FULL_46_14</name>
    <dbReference type="NCBI Taxonomy" id="1798380"/>
    <lineage>
        <taxon>Bacteria</taxon>
        <taxon>Candidatus Gottesmaniibacteriota</taxon>
    </lineage>
</organism>
<keyword evidence="2" id="KW-0812">Transmembrane</keyword>
<dbReference type="Proteomes" id="UP000177416">
    <property type="component" value="Unassembled WGS sequence"/>
</dbReference>
<dbReference type="GO" id="GO:0016787">
    <property type="term" value="F:hydrolase activity"/>
    <property type="evidence" value="ECO:0007669"/>
    <property type="project" value="UniProtKB-KW"/>
</dbReference>
<evidence type="ECO:0008006" key="5">
    <source>
        <dbReference type="Google" id="ProtNLM"/>
    </source>
</evidence>
<keyword evidence="2" id="KW-1133">Transmembrane helix</keyword>
<protein>
    <recommendedName>
        <fullName evidence="5">Sortase</fullName>
    </recommendedName>
</protein>
<dbReference type="AlphaFoldDB" id="A0A1F5ZN11"/>
<evidence type="ECO:0000313" key="3">
    <source>
        <dbReference type="EMBL" id="OGG13743.1"/>
    </source>
</evidence>
<sequence>MNSRGVIYQRTSRPWLRSLGMGLIVLSLGGMVGPFIPNLKLEAGYAWKQLTTEKPAELPHAVPVVFNPLVTEDGSSIDPINTEFSLIVPKIGINAPVLAGVNPAKPGEYQAALQKGIAHASTSYFPDQDGTVYLFSHSTNYDWFVKDLNAVFYLLKNLSEGDLMVIFYKGQRYTYRLKEKRVVGPNEVSYLVPQTGKKRLILQTCWPPGSTAERLLIFADLIEEQYQQI</sequence>
<evidence type="ECO:0000256" key="1">
    <source>
        <dbReference type="ARBA" id="ARBA00022801"/>
    </source>
</evidence>
<proteinExistence type="predicted"/>
<gene>
    <name evidence="3" type="ORF">A2875_04830</name>
</gene>
<name>A0A1F5ZN11_9BACT</name>
<feature type="transmembrane region" description="Helical" evidence="2">
    <location>
        <begin position="15"/>
        <end position="36"/>
    </location>
</feature>
<reference evidence="3 4" key="1">
    <citation type="journal article" date="2016" name="Nat. Commun.">
        <title>Thousands of microbial genomes shed light on interconnected biogeochemical processes in an aquifer system.</title>
        <authorList>
            <person name="Anantharaman K."/>
            <person name="Brown C.T."/>
            <person name="Hug L.A."/>
            <person name="Sharon I."/>
            <person name="Castelle C.J."/>
            <person name="Probst A.J."/>
            <person name="Thomas B.C."/>
            <person name="Singh A."/>
            <person name="Wilkins M.J."/>
            <person name="Karaoz U."/>
            <person name="Brodie E.L."/>
            <person name="Williams K.H."/>
            <person name="Hubbard S.S."/>
            <person name="Banfield J.F."/>
        </authorList>
    </citation>
    <scope>NUCLEOTIDE SEQUENCE [LARGE SCALE GENOMIC DNA]</scope>
</reference>
<keyword evidence="1" id="KW-0378">Hydrolase</keyword>
<evidence type="ECO:0000313" key="4">
    <source>
        <dbReference type="Proteomes" id="UP000177416"/>
    </source>
</evidence>
<dbReference type="NCBIfam" id="TIGR01076">
    <property type="entry name" value="sortase_fam"/>
    <property type="match status" value="1"/>
</dbReference>